<comment type="caution">
    <text evidence="1">The sequence shown here is derived from an EMBL/GenBank/DDBJ whole genome shotgun (WGS) entry which is preliminary data.</text>
</comment>
<accession>A0A8H6W0K5</accession>
<sequence>MTSTRKDAYFTLTQFIMPSAVPGESKSFFDARSAEIAAMPAKYGTMMSQRIRMFPNDRLAKLNPNLGFRLPDPKAREHWVLMKVESVEQAFEYWADEATDTALGLKELNPEGLILVAEPKISIDRPDAVGAGPRTYGLLLVTAPAECDLDKFSRSMDQFFEDAVKIPVCEKNFVKHTMLNPILPVPASIRPNFRHPGPEVAIALTETPTLEAFIEIFENPDVKAFFAKNLAEPFPGLKATFYCMDVETNFKS</sequence>
<evidence type="ECO:0000313" key="2">
    <source>
        <dbReference type="Proteomes" id="UP000613580"/>
    </source>
</evidence>
<dbReference type="Proteomes" id="UP000613580">
    <property type="component" value="Unassembled WGS sequence"/>
</dbReference>
<name>A0A8H6W0K5_MYCCL</name>
<keyword evidence="2" id="KW-1185">Reference proteome</keyword>
<dbReference type="AlphaFoldDB" id="A0A8H6W0K5"/>
<protein>
    <submittedName>
        <fullName evidence="1">Uncharacterized protein</fullName>
    </submittedName>
</protein>
<gene>
    <name evidence="1" type="ORF">HMN09_00943700</name>
</gene>
<dbReference type="EMBL" id="JACAZE010000013">
    <property type="protein sequence ID" value="KAF7300587.1"/>
    <property type="molecule type" value="Genomic_DNA"/>
</dbReference>
<reference evidence="1" key="1">
    <citation type="submission" date="2020-05" db="EMBL/GenBank/DDBJ databases">
        <title>Mycena genomes resolve the evolution of fungal bioluminescence.</title>
        <authorList>
            <person name="Tsai I.J."/>
        </authorList>
    </citation>
    <scope>NUCLEOTIDE SEQUENCE</scope>
    <source>
        <strain evidence="1">110903Hualien_Pintung</strain>
    </source>
</reference>
<organism evidence="1 2">
    <name type="scientific">Mycena chlorophos</name>
    <name type="common">Agaric fungus</name>
    <name type="synonym">Agaricus chlorophos</name>
    <dbReference type="NCBI Taxonomy" id="658473"/>
    <lineage>
        <taxon>Eukaryota</taxon>
        <taxon>Fungi</taxon>
        <taxon>Dikarya</taxon>
        <taxon>Basidiomycota</taxon>
        <taxon>Agaricomycotina</taxon>
        <taxon>Agaricomycetes</taxon>
        <taxon>Agaricomycetidae</taxon>
        <taxon>Agaricales</taxon>
        <taxon>Marasmiineae</taxon>
        <taxon>Mycenaceae</taxon>
        <taxon>Mycena</taxon>
    </lineage>
</organism>
<evidence type="ECO:0000313" key="1">
    <source>
        <dbReference type="EMBL" id="KAF7300587.1"/>
    </source>
</evidence>
<proteinExistence type="predicted"/>